<proteinExistence type="predicted"/>
<feature type="signal peptide" evidence="1">
    <location>
        <begin position="1"/>
        <end position="24"/>
    </location>
</feature>
<dbReference type="RefSeq" id="WP_136854495.1">
    <property type="nucleotide sequence ID" value="NZ_SWCI01000017.1"/>
</dbReference>
<keyword evidence="3" id="KW-1185">Reference proteome</keyword>
<name>A0A4U1B967_9GAMM</name>
<evidence type="ECO:0008006" key="4">
    <source>
        <dbReference type="Google" id="ProtNLM"/>
    </source>
</evidence>
<gene>
    <name evidence="2" type="ORF">FCL40_17025</name>
</gene>
<dbReference type="PROSITE" id="PS51257">
    <property type="entry name" value="PROKAR_LIPOPROTEIN"/>
    <property type="match status" value="1"/>
</dbReference>
<accession>A0A4U1B967</accession>
<sequence length="136" mass="15116">MNRLVGAMLLTGLLAGCASNQEFACGVVSSGARPPAEQGLFQVLVTHIDGQPVVSKASYRLSPGRHDLRLVELIDDPRLGVNLRARSYRELTLQLQPDQELLLAARFDLQGQKPDGGRYWEPVIWQRRQHSCSLEP</sequence>
<reference evidence="2 3" key="1">
    <citation type="submission" date="2019-04" db="EMBL/GenBank/DDBJ databases">
        <authorList>
            <person name="Hwang J.C."/>
        </authorList>
    </citation>
    <scope>NUCLEOTIDE SEQUENCE [LARGE SCALE GENOMIC DNA]</scope>
    <source>
        <strain evidence="2 3">IMCC35001</strain>
    </source>
</reference>
<dbReference type="Proteomes" id="UP000305674">
    <property type="component" value="Unassembled WGS sequence"/>
</dbReference>
<dbReference type="AlphaFoldDB" id="A0A4U1B967"/>
<feature type="chain" id="PRO_5020659860" description="Lipoprotein" evidence="1">
    <location>
        <begin position="25"/>
        <end position="136"/>
    </location>
</feature>
<evidence type="ECO:0000313" key="3">
    <source>
        <dbReference type="Proteomes" id="UP000305674"/>
    </source>
</evidence>
<dbReference type="OrthoDB" id="6402251at2"/>
<evidence type="ECO:0000313" key="2">
    <source>
        <dbReference type="EMBL" id="TKB46876.1"/>
    </source>
</evidence>
<protein>
    <recommendedName>
        <fullName evidence="4">Lipoprotein</fullName>
    </recommendedName>
</protein>
<dbReference type="EMBL" id="SWCI01000017">
    <property type="protein sequence ID" value="TKB46876.1"/>
    <property type="molecule type" value="Genomic_DNA"/>
</dbReference>
<evidence type="ECO:0000256" key="1">
    <source>
        <dbReference type="SAM" id="SignalP"/>
    </source>
</evidence>
<keyword evidence="1" id="KW-0732">Signal</keyword>
<organism evidence="2 3">
    <name type="scientific">Ferrimonas sediminicola</name>
    <dbReference type="NCBI Taxonomy" id="2569538"/>
    <lineage>
        <taxon>Bacteria</taxon>
        <taxon>Pseudomonadati</taxon>
        <taxon>Pseudomonadota</taxon>
        <taxon>Gammaproteobacteria</taxon>
        <taxon>Alteromonadales</taxon>
        <taxon>Ferrimonadaceae</taxon>
        <taxon>Ferrimonas</taxon>
    </lineage>
</organism>
<comment type="caution">
    <text evidence="2">The sequence shown here is derived from an EMBL/GenBank/DDBJ whole genome shotgun (WGS) entry which is preliminary data.</text>
</comment>